<proteinExistence type="predicted"/>
<dbReference type="Proteomes" id="UP001376459">
    <property type="component" value="Unassembled WGS sequence"/>
</dbReference>
<reference evidence="1 2" key="1">
    <citation type="submission" date="2024-03" db="EMBL/GenBank/DDBJ databases">
        <title>Novel Streptomyces species of biotechnological and ecological value are a feature of Machair soil.</title>
        <authorList>
            <person name="Prole J.R."/>
            <person name="Goodfellow M."/>
            <person name="Allenby N."/>
            <person name="Ward A.C."/>
        </authorList>
    </citation>
    <scope>NUCLEOTIDE SEQUENCE [LARGE SCALE GENOMIC DNA]</scope>
    <source>
        <strain evidence="1 2">MS1.AVA.1</strain>
    </source>
</reference>
<accession>A0ABU8UJX1</accession>
<evidence type="ECO:0000313" key="1">
    <source>
        <dbReference type="EMBL" id="MEJ8669211.1"/>
    </source>
</evidence>
<protein>
    <submittedName>
        <fullName evidence="1">Uncharacterized protein</fullName>
    </submittedName>
</protein>
<comment type="caution">
    <text evidence="1">The sequence shown here is derived from an EMBL/GenBank/DDBJ whole genome shotgun (WGS) entry which is preliminary data.</text>
</comment>
<organism evidence="1 2">
    <name type="scientific">Streptomyces machairae</name>
    <dbReference type="NCBI Taxonomy" id="3134109"/>
    <lineage>
        <taxon>Bacteria</taxon>
        <taxon>Bacillati</taxon>
        <taxon>Actinomycetota</taxon>
        <taxon>Actinomycetes</taxon>
        <taxon>Kitasatosporales</taxon>
        <taxon>Streptomycetaceae</taxon>
        <taxon>Streptomyces</taxon>
    </lineage>
</organism>
<name>A0ABU8UJX1_9ACTN</name>
<evidence type="ECO:0000313" key="2">
    <source>
        <dbReference type="Proteomes" id="UP001376459"/>
    </source>
</evidence>
<keyword evidence="2" id="KW-1185">Reference proteome</keyword>
<sequence>MSATMCSQAEVLAVRVVPDEGGEIGCHLSEEAHFQVDFGTGGVQAQTQAAQSGAGDLRGGAGDAEQRVAVEQAQGILNQGALGVQGSVVRAVGDQFLAVLHVDVVARQVHGVAVGELGEGSGAEALPQFRRQHAKAAHTIQF</sequence>
<dbReference type="EMBL" id="JBBKAK010000001">
    <property type="protein sequence ID" value="MEJ8669211.1"/>
    <property type="molecule type" value="Genomic_DNA"/>
</dbReference>
<gene>
    <name evidence="1" type="ORF">WKI71_14340</name>
</gene>